<organism evidence="2 3">
    <name type="scientific">Portunus trituberculatus</name>
    <name type="common">Swimming crab</name>
    <name type="synonym">Neptunus trituberculatus</name>
    <dbReference type="NCBI Taxonomy" id="210409"/>
    <lineage>
        <taxon>Eukaryota</taxon>
        <taxon>Metazoa</taxon>
        <taxon>Ecdysozoa</taxon>
        <taxon>Arthropoda</taxon>
        <taxon>Crustacea</taxon>
        <taxon>Multicrustacea</taxon>
        <taxon>Malacostraca</taxon>
        <taxon>Eumalacostraca</taxon>
        <taxon>Eucarida</taxon>
        <taxon>Decapoda</taxon>
        <taxon>Pleocyemata</taxon>
        <taxon>Brachyura</taxon>
        <taxon>Eubrachyura</taxon>
        <taxon>Portunoidea</taxon>
        <taxon>Portunidae</taxon>
        <taxon>Portuninae</taxon>
        <taxon>Portunus</taxon>
    </lineage>
</organism>
<dbReference type="Proteomes" id="UP000324222">
    <property type="component" value="Unassembled WGS sequence"/>
</dbReference>
<accession>A0A5B7K576</accession>
<feature type="compositionally biased region" description="Basic residues" evidence="1">
    <location>
        <begin position="38"/>
        <end position="72"/>
    </location>
</feature>
<dbReference type="AlphaFoldDB" id="A0A5B7K576"/>
<evidence type="ECO:0000256" key="1">
    <source>
        <dbReference type="SAM" id="MobiDB-lite"/>
    </source>
</evidence>
<feature type="region of interest" description="Disordered" evidence="1">
    <location>
        <begin position="15"/>
        <end position="87"/>
    </location>
</feature>
<comment type="caution">
    <text evidence="2">The sequence shown here is derived from an EMBL/GenBank/DDBJ whole genome shotgun (WGS) entry which is preliminary data.</text>
</comment>
<gene>
    <name evidence="2" type="ORF">E2C01_099970</name>
</gene>
<reference evidence="2 3" key="1">
    <citation type="submission" date="2019-05" db="EMBL/GenBank/DDBJ databases">
        <title>Another draft genome of Portunus trituberculatus and its Hox gene families provides insights of decapod evolution.</title>
        <authorList>
            <person name="Jeong J.-H."/>
            <person name="Song I."/>
            <person name="Kim S."/>
            <person name="Choi T."/>
            <person name="Kim D."/>
            <person name="Ryu S."/>
            <person name="Kim W."/>
        </authorList>
    </citation>
    <scope>NUCLEOTIDE SEQUENCE [LARGE SCALE GENOMIC DNA]</scope>
    <source>
        <tissue evidence="2">Muscle</tissue>
    </source>
</reference>
<dbReference type="EMBL" id="VSRR010140336">
    <property type="protein sequence ID" value="MPD04291.1"/>
    <property type="molecule type" value="Genomic_DNA"/>
</dbReference>
<name>A0A5B7K576_PORTR</name>
<sequence>MNIFLGVHTSYECNPKREKCKDSPSIHSTKGDIAGNRLARHHDTRGRPQHRGRLARRRPVCRAKLQRGGHKPQPRDTKLSRKSHGRP</sequence>
<protein>
    <submittedName>
        <fullName evidence="2">Uncharacterized protein</fullName>
    </submittedName>
</protein>
<proteinExistence type="predicted"/>
<keyword evidence="3" id="KW-1185">Reference proteome</keyword>
<evidence type="ECO:0000313" key="2">
    <source>
        <dbReference type="EMBL" id="MPD04291.1"/>
    </source>
</evidence>
<evidence type="ECO:0000313" key="3">
    <source>
        <dbReference type="Proteomes" id="UP000324222"/>
    </source>
</evidence>
<feature type="compositionally biased region" description="Basic and acidic residues" evidence="1">
    <location>
        <begin position="15"/>
        <end position="24"/>
    </location>
</feature>